<dbReference type="Pfam" id="PF13231">
    <property type="entry name" value="PMT_2"/>
    <property type="match status" value="1"/>
</dbReference>
<dbReference type="AlphaFoldDB" id="A0A6S6QNG6"/>
<dbReference type="RefSeq" id="WP_222877125.1">
    <property type="nucleotide sequence ID" value="NZ_AP023361.1"/>
</dbReference>
<evidence type="ECO:0000313" key="3">
    <source>
        <dbReference type="EMBL" id="BCJ90499.1"/>
    </source>
</evidence>
<reference evidence="3 4" key="1">
    <citation type="submission" date="2020-08" db="EMBL/GenBank/DDBJ databases">
        <title>Genome sequence of Rhizobiales bacterium strain IZ6.</title>
        <authorList>
            <person name="Nakai R."/>
            <person name="Naganuma T."/>
        </authorList>
    </citation>
    <scope>NUCLEOTIDE SEQUENCE [LARGE SCALE GENOMIC DNA]</scope>
    <source>
        <strain evidence="3 4">IZ6</strain>
    </source>
</reference>
<keyword evidence="1" id="KW-1133">Transmembrane helix</keyword>
<keyword evidence="4" id="KW-1185">Reference proteome</keyword>
<evidence type="ECO:0000259" key="2">
    <source>
        <dbReference type="Pfam" id="PF13231"/>
    </source>
</evidence>
<feature type="domain" description="Glycosyltransferase RgtA/B/C/D-like" evidence="2">
    <location>
        <begin position="74"/>
        <end position="231"/>
    </location>
</feature>
<keyword evidence="1" id="KW-0472">Membrane</keyword>
<dbReference type="Proteomes" id="UP000515317">
    <property type="component" value="Chromosome"/>
</dbReference>
<feature type="transmembrane region" description="Helical" evidence="1">
    <location>
        <begin position="28"/>
        <end position="46"/>
    </location>
</feature>
<gene>
    <name evidence="3" type="ORF">IZ6_12340</name>
</gene>
<dbReference type="EMBL" id="AP023361">
    <property type="protein sequence ID" value="BCJ90499.1"/>
    <property type="molecule type" value="Genomic_DNA"/>
</dbReference>
<evidence type="ECO:0000313" key="4">
    <source>
        <dbReference type="Proteomes" id="UP000515317"/>
    </source>
</evidence>
<feature type="transmembrane region" description="Helical" evidence="1">
    <location>
        <begin position="180"/>
        <end position="204"/>
    </location>
</feature>
<feature type="transmembrane region" description="Helical" evidence="1">
    <location>
        <begin position="334"/>
        <end position="355"/>
    </location>
</feature>
<organism evidence="3 4">
    <name type="scientific">Terrihabitans soli</name>
    <dbReference type="NCBI Taxonomy" id="708113"/>
    <lineage>
        <taxon>Bacteria</taxon>
        <taxon>Pseudomonadati</taxon>
        <taxon>Pseudomonadota</taxon>
        <taxon>Alphaproteobacteria</taxon>
        <taxon>Hyphomicrobiales</taxon>
        <taxon>Terrihabitans</taxon>
    </lineage>
</organism>
<protein>
    <recommendedName>
        <fullName evidence="2">Glycosyltransferase RgtA/B/C/D-like domain-containing protein</fullName>
    </recommendedName>
</protein>
<dbReference type="KEGG" id="tso:IZ6_12340"/>
<evidence type="ECO:0000256" key="1">
    <source>
        <dbReference type="SAM" id="Phobius"/>
    </source>
</evidence>
<proteinExistence type="predicted"/>
<feature type="transmembrane region" description="Helical" evidence="1">
    <location>
        <begin position="269"/>
        <end position="289"/>
    </location>
</feature>
<feature type="transmembrane region" description="Helical" evidence="1">
    <location>
        <begin position="362"/>
        <end position="383"/>
    </location>
</feature>
<feature type="transmembrane region" description="Helical" evidence="1">
    <location>
        <begin position="310"/>
        <end position="328"/>
    </location>
</feature>
<feature type="transmembrane region" description="Helical" evidence="1">
    <location>
        <begin position="93"/>
        <end position="112"/>
    </location>
</feature>
<dbReference type="InterPro" id="IPR038731">
    <property type="entry name" value="RgtA/B/C-like"/>
</dbReference>
<accession>A0A6S6QNG6</accession>
<feature type="transmembrane region" description="Helical" evidence="1">
    <location>
        <begin position="133"/>
        <end position="160"/>
    </location>
</feature>
<feature type="transmembrane region" description="Helical" evidence="1">
    <location>
        <begin position="216"/>
        <end position="236"/>
    </location>
</feature>
<sequence>MTSGGQGPRRGVWFFADWALDRLGSLKAIAVFWTVYAAVFALLRLARSSFLPFDDAISAEATQHVLLPAYSARNPPLYEWFLWAVQEITGPGVAGHIILRSVLLVVIGVLMFDTVRSLSRDTRLAAAASVSLLAFYAFTWQVHIALTQSLFVFICLLLMIRLLDSFCRKPGALRALGLGLSMGCGILAKWSFVLPAAAAFIVLLLDPRARRAGVGYFLLIIAACVIPVLPTAVFFMEARADLAGASERILLRDGADTHIGRVLQGLSGVILKTAAFFVPFLVFVIAAYARLRVRPRYATGDQSAGIVTRFIVVQALVLFAAIVIVGIANVTERYVYTLAVPMMIAFWLSMAVPPVRETLTRFVVNGAFLSLAVVLLIKIGLVLEAMIPGGRVISEVVPYPALARELEARGYGAGGIVTPDRLFSGNLVELLPEASVVAAVSDRLLPPKTYSPDETCIVIWEVEPRERWRPNLLDASALASAQRLEIVGSNGGIGAPRRGVWNYVDLGRNADVCRREIGVR</sequence>
<name>A0A6S6QNG6_9HYPH</name>
<keyword evidence="1" id="KW-0812">Transmembrane</keyword>